<evidence type="ECO:0000313" key="1">
    <source>
        <dbReference type="EMBL" id="KAF2844529.1"/>
    </source>
</evidence>
<evidence type="ECO:0000313" key="2">
    <source>
        <dbReference type="Proteomes" id="UP000799423"/>
    </source>
</evidence>
<dbReference type="EMBL" id="MU006374">
    <property type="protein sequence ID" value="KAF2844529.1"/>
    <property type="molecule type" value="Genomic_DNA"/>
</dbReference>
<accession>A0A6A7AQT3</accession>
<gene>
    <name evidence="1" type="ORF">T440DRAFT_316503</name>
</gene>
<sequence length="140" mass="15982">MEIARRILVIVYPTSPLFEISDIDDIRQEALSKLQAKTEDARSLYLSTWPNRTIMVFDLNNPTYDFADAHKPQDIPVTAIHIRAATRIDVKEVSDNLRSQTNADIAEYHRLHGFSASLPLIEDHRKGNVPSYPNPRNIKS</sequence>
<dbReference type="Proteomes" id="UP000799423">
    <property type="component" value="Unassembled WGS sequence"/>
</dbReference>
<name>A0A6A7AQT3_9PLEO</name>
<dbReference type="AlphaFoldDB" id="A0A6A7AQT3"/>
<organism evidence="1 2">
    <name type="scientific">Plenodomus tracheiphilus IPT5</name>
    <dbReference type="NCBI Taxonomy" id="1408161"/>
    <lineage>
        <taxon>Eukaryota</taxon>
        <taxon>Fungi</taxon>
        <taxon>Dikarya</taxon>
        <taxon>Ascomycota</taxon>
        <taxon>Pezizomycotina</taxon>
        <taxon>Dothideomycetes</taxon>
        <taxon>Pleosporomycetidae</taxon>
        <taxon>Pleosporales</taxon>
        <taxon>Pleosporineae</taxon>
        <taxon>Leptosphaeriaceae</taxon>
        <taxon>Plenodomus</taxon>
    </lineage>
</organism>
<proteinExistence type="predicted"/>
<dbReference type="OrthoDB" id="4358740at2759"/>
<reference evidence="1" key="1">
    <citation type="submission" date="2020-01" db="EMBL/GenBank/DDBJ databases">
        <authorList>
            <consortium name="DOE Joint Genome Institute"/>
            <person name="Haridas S."/>
            <person name="Albert R."/>
            <person name="Binder M."/>
            <person name="Bloem J."/>
            <person name="Labutti K."/>
            <person name="Salamov A."/>
            <person name="Andreopoulos B."/>
            <person name="Baker S.E."/>
            <person name="Barry K."/>
            <person name="Bills G."/>
            <person name="Bluhm B.H."/>
            <person name="Cannon C."/>
            <person name="Castanera R."/>
            <person name="Culley D.E."/>
            <person name="Daum C."/>
            <person name="Ezra D."/>
            <person name="Gonzalez J.B."/>
            <person name="Henrissat B."/>
            <person name="Kuo A."/>
            <person name="Liang C."/>
            <person name="Lipzen A."/>
            <person name="Lutzoni F."/>
            <person name="Magnuson J."/>
            <person name="Mondo S."/>
            <person name="Nolan M."/>
            <person name="Ohm R."/>
            <person name="Pangilinan J."/>
            <person name="Park H.-J."/>
            <person name="Ramirez L."/>
            <person name="Alfaro M."/>
            <person name="Sun H."/>
            <person name="Tritt A."/>
            <person name="Yoshinaga Y."/>
            <person name="Zwiers L.-H."/>
            <person name="Turgeon B.G."/>
            <person name="Goodwin S.B."/>
            <person name="Spatafora J.W."/>
            <person name="Crous P.W."/>
            <person name="Grigoriev I.V."/>
        </authorList>
    </citation>
    <scope>NUCLEOTIDE SEQUENCE</scope>
    <source>
        <strain evidence="1">IPT5</strain>
    </source>
</reference>
<protein>
    <submittedName>
        <fullName evidence="1">Uncharacterized protein</fullName>
    </submittedName>
</protein>
<keyword evidence="2" id="KW-1185">Reference proteome</keyword>